<dbReference type="AlphaFoldDB" id="A0A5R9GBX6"/>
<dbReference type="OrthoDB" id="2971170at2"/>
<gene>
    <name evidence="1" type="ORF">FE782_01045</name>
</gene>
<dbReference type="EMBL" id="VCIW01000001">
    <property type="protein sequence ID" value="TLS53967.1"/>
    <property type="molecule type" value="Genomic_DNA"/>
</dbReference>
<proteinExistence type="predicted"/>
<comment type="caution">
    <text evidence="1">The sequence shown here is derived from an EMBL/GenBank/DDBJ whole genome shotgun (WGS) entry which is preliminary data.</text>
</comment>
<name>A0A5R9GBX6_9BACL</name>
<evidence type="ECO:0000313" key="1">
    <source>
        <dbReference type="EMBL" id="TLS53967.1"/>
    </source>
</evidence>
<dbReference type="Proteomes" id="UP000309676">
    <property type="component" value="Unassembled WGS sequence"/>
</dbReference>
<protein>
    <submittedName>
        <fullName evidence="1">Uncharacterized protein</fullName>
    </submittedName>
</protein>
<evidence type="ECO:0000313" key="2">
    <source>
        <dbReference type="Proteomes" id="UP000309676"/>
    </source>
</evidence>
<organism evidence="1 2">
    <name type="scientific">Paenibacillus antri</name>
    <dbReference type="NCBI Taxonomy" id="2582848"/>
    <lineage>
        <taxon>Bacteria</taxon>
        <taxon>Bacillati</taxon>
        <taxon>Bacillota</taxon>
        <taxon>Bacilli</taxon>
        <taxon>Bacillales</taxon>
        <taxon>Paenibacillaceae</taxon>
        <taxon>Paenibacillus</taxon>
    </lineage>
</organism>
<sequence length="75" mass="8655">MLKRVYWVSDKLPGVVTAGVGFRADEDAPYERSIERWEKEGEVWAYKGTQPPERQRQLESHPFIHAKLEGAAAER</sequence>
<reference evidence="1 2" key="1">
    <citation type="submission" date="2019-05" db="EMBL/GenBank/DDBJ databases">
        <authorList>
            <person name="Narsing Rao M.P."/>
            <person name="Li W.J."/>
        </authorList>
    </citation>
    <scope>NUCLEOTIDE SEQUENCE [LARGE SCALE GENOMIC DNA]</scope>
    <source>
        <strain evidence="1 2">SYSU_K30003</strain>
    </source>
</reference>
<keyword evidence="2" id="KW-1185">Reference proteome</keyword>
<accession>A0A5R9GBX6</accession>
<dbReference type="RefSeq" id="WP_138191612.1">
    <property type="nucleotide sequence ID" value="NZ_VCIW01000001.1"/>
</dbReference>